<dbReference type="AlphaFoldDB" id="A0A559J103"/>
<gene>
    <name evidence="1" type="ORF">FPZ44_11165</name>
</gene>
<evidence type="ECO:0000313" key="1">
    <source>
        <dbReference type="EMBL" id="TVX93564.1"/>
    </source>
</evidence>
<sequence>MNDSILLEKYRDSLKVAWGYNDYNDWPIRISSIMHLFADAFAEEFVSDLNMIWDRTEDAAEIIGKAFKFPGRIFRLIDVVLFGLRRKRIPLSEQHQFIFKMIKIAETLKLSDTFSELGTNLLKGTHIPTELDRINSNVVHRLQAALFAYTEATLFRGHDATKSVHGPYTDDNSCFIFREYYNLRPTELWERKLLLPVESIRTICNYNSDVEVRVDNFDHIYHEGILGKSLIGSVIEINGVREKNDQVIIELTDEIIQKARAVAAIVDRWEWRQKAEKYAEIFWIRKYPLSNLCGRTKSPPSHVYHQILQGNINKVRQKCLSPDEVAKLIRLVL</sequence>
<protein>
    <submittedName>
        <fullName evidence="1">Uncharacterized protein</fullName>
    </submittedName>
</protein>
<dbReference type="OrthoDB" id="2582800at2"/>
<evidence type="ECO:0000313" key="2">
    <source>
        <dbReference type="Proteomes" id="UP000318102"/>
    </source>
</evidence>
<dbReference type="Proteomes" id="UP000318102">
    <property type="component" value="Unassembled WGS sequence"/>
</dbReference>
<keyword evidence="2" id="KW-1185">Reference proteome</keyword>
<name>A0A559J103_9BACL</name>
<accession>A0A559J103</accession>
<dbReference type="EMBL" id="VNJK01000001">
    <property type="protein sequence ID" value="TVX93564.1"/>
    <property type="molecule type" value="Genomic_DNA"/>
</dbReference>
<reference evidence="1 2" key="1">
    <citation type="submission" date="2019-07" db="EMBL/GenBank/DDBJ databases">
        <authorList>
            <person name="Kim J."/>
        </authorList>
    </citation>
    <scope>NUCLEOTIDE SEQUENCE [LARGE SCALE GENOMIC DNA]</scope>
    <source>
        <strain evidence="1 2">N4</strain>
    </source>
</reference>
<comment type="caution">
    <text evidence="1">The sequence shown here is derived from an EMBL/GenBank/DDBJ whole genome shotgun (WGS) entry which is preliminary data.</text>
</comment>
<organism evidence="1 2">
    <name type="scientific">Paenibacillus agilis</name>
    <dbReference type="NCBI Taxonomy" id="3020863"/>
    <lineage>
        <taxon>Bacteria</taxon>
        <taxon>Bacillati</taxon>
        <taxon>Bacillota</taxon>
        <taxon>Bacilli</taxon>
        <taxon>Bacillales</taxon>
        <taxon>Paenibacillaceae</taxon>
        <taxon>Paenibacillus</taxon>
    </lineage>
</organism>
<proteinExistence type="predicted"/>
<dbReference type="RefSeq" id="WP_144990166.1">
    <property type="nucleotide sequence ID" value="NZ_VNJK01000001.1"/>
</dbReference>